<sequence>AASFNLPWGITSDNVNHVAYVSDSINNRIRTINLLTNNVSTLATVSSPRGIVYHASGVLYITGASIQKVVVATGAVSTIAAQSAIYWFLCVNSAGTLLSTLLYATVGNTVVRVNTNGSGAVITLVAGTTTAGFVDGGGTDTYFNTPLGIALNDEESTLFIADSNNYRIGKAPSHRWRCYVHRSPHPSRQDVAALSGLLLQPARSAPSSFHRGGGIAAANDKTTSS</sequence>
<proteinExistence type="predicted"/>
<evidence type="ECO:0000256" key="1">
    <source>
        <dbReference type="SAM" id="MobiDB-lite"/>
    </source>
</evidence>
<dbReference type="PANTHER" id="PTHR46388">
    <property type="entry name" value="NHL REPEAT-CONTAINING PROTEIN 2"/>
    <property type="match status" value="1"/>
</dbReference>
<dbReference type="PANTHER" id="PTHR46388:SF2">
    <property type="entry name" value="NHL REPEAT-CONTAINING PROTEIN 2"/>
    <property type="match status" value="1"/>
</dbReference>
<dbReference type="Gene3D" id="2.120.10.30">
    <property type="entry name" value="TolB, C-terminal domain"/>
    <property type="match status" value="1"/>
</dbReference>
<organism evidence="2 3">
    <name type="scientific">Bodo saltans</name>
    <name type="common">Flagellated protozoan</name>
    <dbReference type="NCBI Taxonomy" id="75058"/>
    <lineage>
        <taxon>Eukaryota</taxon>
        <taxon>Discoba</taxon>
        <taxon>Euglenozoa</taxon>
        <taxon>Kinetoplastea</taxon>
        <taxon>Metakinetoplastina</taxon>
        <taxon>Eubodonida</taxon>
        <taxon>Bodonidae</taxon>
        <taxon>Bodo</taxon>
    </lineage>
</organism>
<evidence type="ECO:0000313" key="2">
    <source>
        <dbReference type="EMBL" id="CUG93632.1"/>
    </source>
</evidence>
<dbReference type="Proteomes" id="UP000051952">
    <property type="component" value="Unassembled WGS sequence"/>
</dbReference>
<dbReference type="EMBL" id="CYKH01002174">
    <property type="protein sequence ID" value="CUG93632.1"/>
    <property type="molecule type" value="Genomic_DNA"/>
</dbReference>
<keyword evidence="3" id="KW-1185">Reference proteome</keyword>
<evidence type="ECO:0000313" key="3">
    <source>
        <dbReference type="Proteomes" id="UP000051952"/>
    </source>
</evidence>
<dbReference type="InterPro" id="IPR011042">
    <property type="entry name" value="6-blade_b-propeller_TolB-like"/>
</dbReference>
<accession>A0A0S4JTT8</accession>
<dbReference type="VEuPathDB" id="TriTrypDB:BSAL_43895"/>
<protein>
    <submittedName>
        <fullName evidence="2">Uncharacterized protein</fullName>
    </submittedName>
</protein>
<reference evidence="3" key="1">
    <citation type="submission" date="2015-09" db="EMBL/GenBank/DDBJ databases">
        <authorList>
            <consortium name="Pathogen Informatics"/>
        </authorList>
    </citation>
    <scope>NUCLEOTIDE SEQUENCE [LARGE SCALE GENOMIC DNA]</scope>
    <source>
        <strain evidence="3">Lake Konstanz</strain>
    </source>
</reference>
<feature type="non-terminal residue" evidence="2">
    <location>
        <position position="1"/>
    </location>
</feature>
<feature type="region of interest" description="Disordered" evidence="1">
    <location>
        <begin position="203"/>
        <end position="225"/>
    </location>
</feature>
<dbReference type="AlphaFoldDB" id="A0A0S4JTT8"/>
<dbReference type="Gene3D" id="2.40.10.500">
    <property type="match status" value="1"/>
</dbReference>
<name>A0A0S4JTT8_BODSA</name>
<dbReference type="OrthoDB" id="273823at2759"/>
<gene>
    <name evidence="2" type="ORF">BSAL_43895</name>
</gene>
<dbReference type="SUPFAM" id="SSF101898">
    <property type="entry name" value="NHL repeat"/>
    <property type="match status" value="1"/>
</dbReference>